<dbReference type="Proteomes" id="UP000694424">
    <property type="component" value="Unplaced"/>
</dbReference>
<evidence type="ECO:0000256" key="16">
    <source>
        <dbReference type="PROSITE-ProRule" id="PRU00042"/>
    </source>
</evidence>
<dbReference type="Ensembl" id="ENSAOWT00000031839.1">
    <property type="protein sequence ID" value="ENSAOWP00000028100.1"/>
    <property type="gene ID" value="ENSAOWG00000018919.1"/>
</dbReference>
<evidence type="ECO:0000256" key="17">
    <source>
        <dbReference type="SAM" id="MobiDB-lite"/>
    </source>
</evidence>
<keyword evidence="13" id="KW-0539">Nucleus</keyword>
<accession>A0A8B9QNT2</accession>
<dbReference type="Ensembl" id="ENSAOWT00000031837.1">
    <property type="protein sequence ID" value="ENSAOWP00000028098.1"/>
    <property type="gene ID" value="ENSAOWG00000018919.1"/>
</dbReference>
<evidence type="ECO:0000259" key="18">
    <source>
        <dbReference type="PROSITE" id="PS50157"/>
    </source>
</evidence>
<evidence type="ECO:0000256" key="7">
    <source>
        <dbReference type="ARBA" id="ARBA00022833"/>
    </source>
</evidence>
<dbReference type="GO" id="GO:0003677">
    <property type="term" value="F:DNA binding"/>
    <property type="evidence" value="ECO:0007669"/>
    <property type="project" value="UniProtKB-KW"/>
</dbReference>
<keyword evidence="8" id="KW-0832">Ubl conjugation</keyword>
<dbReference type="SUPFAM" id="SSF57667">
    <property type="entry name" value="beta-beta-alpha zinc fingers"/>
    <property type="match status" value="1"/>
</dbReference>
<evidence type="ECO:0000256" key="4">
    <source>
        <dbReference type="ARBA" id="ARBA00022723"/>
    </source>
</evidence>
<evidence type="ECO:0000256" key="1">
    <source>
        <dbReference type="ARBA" id="ARBA00004123"/>
    </source>
</evidence>
<keyword evidence="12" id="KW-0804">Transcription</keyword>
<feature type="compositionally biased region" description="Polar residues" evidence="17">
    <location>
        <begin position="839"/>
        <end position="854"/>
    </location>
</feature>
<keyword evidence="20" id="KW-1185">Reference proteome</keyword>
<reference evidence="19" key="1">
    <citation type="submission" date="2025-05" db="UniProtKB">
        <authorList>
            <consortium name="Ensembl"/>
        </authorList>
    </citation>
    <scope>IDENTIFICATION</scope>
</reference>
<dbReference type="GO" id="GO:0008270">
    <property type="term" value="F:zinc ion binding"/>
    <property type="evidence" value="ECO:0007669"/>
    <property type="project" value="UniProtKB-KW"/>
</dbReference>
<keyword evidence="10" id="KW-0805">Transcription regulation</keyword>
<dbReference type="PROSITE" id="PS50157">
    <property type="entry name" value="ZINC_FINGER_C2H2_2"/>
    <property type="match status" value="1"/>
</dbReference>
<dbReference type="InterPro" id="IPR036236">
    <property type="entry name" value="Znf_C2H2_sf"/>
</dbReference>
<evidence type="ECO:0000256" key="15">
    <source>
        <dbReference type="ARBA" id="ARBA00069540"/>
    </source>
</evidence>
<dbReference type="GO" id="GO:0045944">
    <property type="term" value="P:positive regulation of transcription by RNA polymerase II"/>
    <property type="evidence" value="ECO:0007669"/>
    <property type="project" value="TreeGrafter"/>
</dbReference>
<dbReference type="AlphaFoldDB" id="A0A8B9QNT2"/>
<organism evidence="19 20">
    <name type="scientific">Apteryx owenii</name>
    <name type="common">Little spotted kiwi</name>
    <dbReference type="NCBI Taxonomy" id="8824"/>
    <lineage>
        <taxon>Eukaryota</taxon>
        <taxon>Metazoa</taxon>
        <taxon>Chordata</taxon>
        <taxon>Craniata</taxon>
        <taxon>Vertebrata</taxon>
        <taxon>Euteleostomi</taxon>
        <taxon>Archelosauria</taxon>
        <taxon>Archosauria</taxon>
        <taxon>Dinosauria</taxon>
        <taxon>Saurischia</taxon>
        <taxon>Theropoda</taxon>
        <taxon>Coelurosauria</taxon>
        <taxon>Aves</taxon>
        <taxon>Palaeognathae</taxon>
        <taxon>Apterygiformes</taxon>
        <taxon>Apterygidae</taxon>
        <taxon>Apteryx</taxon>
    </lineage>
</organism>
<dbReference type="FunFam" id="3.30.160.60:FF:004065">
    <property type="match status" value="1"/>
</dbReference>
<evidence type="ECO:0000256" key="14">
    <source>
        <dbReference type="ARBA" id="ARBA00054986"/>
    </source>
</evidence>
<evidence type="ECO:0000256" key="10">
    <source>
        <dbReference type="ARBA" id="ARBA00023015"/>
    </source>
</evidence>
<feature type="compositionally biased region" description="Basic and acidic residues" evidence="17">
    <location>
        <begin position="1"/>
        <end position="10"/>
    </location>
</feature>
<evidence type="ECO:0000256" key="2">
    <source>
        <dbReference type="ARBA" id="ARBA00006991"/>
    </source>
</evidence>
<evidence type="ECO:0000256" key="3">
    <source>
        <dbReference type="ARBA" id="ARBA00022499"/>
    </source>
</evidence>
<keyword evidence="6 16" id="KW-0863">Zinc-finger</keyword>
<keyword evidence="11" id="KW-0238">DNA-binding</keyword>
<dbReference type="InterPro" id="IPR050688">
    <property type="entry name" value="Zinc_finger/UBP_domain"/>
</dbReference>
<evidence type="ECO:0000256" key="11">
    <source>
        <dbReference type="ARBA" id="ARBA00023125"/>
    </source>
</evidence>
<keyword evidence="5" id="KW-0677">Repeat</keyword>
<evidence type="ECO:0000313" key="19">
    <source>
        <dbReference type="Ensembl" id="ENSAOWP00000028098.1"/>
    </source>
</evidence>
<dbReference type="GO" id="GO:0006325">
    <property type="term" value="P:chromatin organization"/>
    <property type="evidence" value="ECO:0007669"/>
    <property type="project" value="UniProtKB-KW"/>
</dbReference>
<evidence type="ECO:0000256" key="13">
    <source>
        <dbReference type="ARBA" id="ARBA00023242"/>
    </source>
</evidence>
<dbReference type="GO" id="GO:0005634">
    <property type="term" value="C:nucleus"/>
    <property type="evidence" value="ECO:0007669"/>
    <property type="project" value="UniProtKB-SubCell"/>
</dbReference>
<protein>
    <recommendedName>
        <fullName evidence="15">Zinc finger protein 518B</fullName>
    </recommendedName>
</protein>
<comment type="subcellular location">
    <subcellularLocation>
        <location evidence="1">Nucleus</location>
    </subcellularLocation>
</comment>
<evidence type="ECO:0000256" key="5">
    <source>
        <dbReference type="ARBA" id="ARBA00022737"/>
    </source>
</evidence>
<keyword evidence="9" id="KW-0156">Chromatin regulator</keyword>
<feature type="compositionally biased region" description="Polar residues" evidence="17">
    <location>
        <begin position="864"/>
        <end position="881"/>
    </location>
</feature>
<feature type="region of interest" description="Disordered" evidence="17">
    <location>
        <begin position="736"/>
        <end position="755"/>
    </location>
</feature>
<dbReference type="PANTHER" id="PTHR24403:SF100">
    <property type="entry name" value="C2H2-TYPE DOMAIN-CONTAINING PROTEIN"/>
    <property type="match status" value="1"/>
</dbReference>
<dbReference type="InterPro" id="IPR013087">
    <property type="entry name" value="Znf_C2H2_type"/>
</dbReference>
<dbReference type="PANTHER" id="PTHR24403">
    <property type="entry name" value="ZINC FINGER PROTEIN"/>
    <property type="match status" value="1"/>
</dbReference>
<sequence>MQLKKMREMLPKLYPGQLNDKNNSLSTSPKQSSEDKTNPSKGDDDQNCCYQGTEAENNKLSLISCIKCRSVQKISMQDIEEHKKLGWTEDKTFICKKCSRITPPALHFVPEGASAVDFEKHEKTSPSKNQKTFKVKNFLPGKYYCDKCRFSTKDPLQYKKHIGQHEEIKFICSHCSYVSYTKGEFQRHLVKHTGTFPYQCEYCEYGAVRHDYIVKHTRRVHETPTKRLTNAIINHKQKKSCLPNQSTLFEKQKYDKKVPFRNELSNSSSNMVCEIPDKVTKIVCLSRDIECSINTASIQDKTVLEPSEISLCENQSVEVEVYSPKTEPLQPGMPLTVIAPSELVVPSNCLAQIVEIKIVNGAQQLVLKLIPMKEATYKPVNCDEEEPENQGIERSAEGKKASSVFQNELLTMEVNVDKLSSVSNQLTSDSIYGKNSECLCSSNCQPSDCNSVSVQKEDASKLCFHLVKGVDVHSGVIELCSQSLVTSSTEKVSDPKSLRRETDGKNNFHYDLYCYEESLDISPPKHATASEDKSSKNVSVKAAQEGKNSSSFAILKEKDTLPLKSEDNECKSPLVNSPSIYLASKGFDNKSVKSSEAGRKFHVTKTPPLEDTNASLSKLKRVDTINQKNNLLLESLELQKMENKGNPFEGPVISSVFSLSSGAENVPEGIRWDDTTCSKKSATLLCRKIAQLMSAAESNMKSMPLRCPVSSKKVLLPQENSASCERIVPATVLEQSASSPQLHGGNSVISSEEHNEEQLLTVTKTSKSRVTKNSHVASPVFIPKGTVLRVLNATSSQNTKGIENRSEASAPSTYCNEMLLPRPVPVSFSEKLGSNLPCLSNQSELNASSRSVSLRQRPKREASVKNNSKQSGVLYQKSSDVSKQSKLHSKSQQGPKNKGKQASFRELPKRKTRTQSETSSGSDMAYLLTARRLRLVPLRMNQLIKCPRRNQPVVVLNHPDVDSPEIINVMKTINKYKGHVLKVVLSERTSSCLGVKRYRKRLTLQNVETGNQAKKQSMLKMKLKKTHKNNYQVVEASPAETLQCMFKCWFCGRVYMDQEEWISHGQRHLIEATKGWDVLSLPTQNIKENLLKMKTCQDEKPCYTAFMLTALNQIFSAVFHPSKIKDLNVVRIYFR</sequence>
<feature type="compositionally biased region" description="Polar residues" evidence="17">
    <location>
        <begin position="19"/>
        <end position="31"/>
    </location>
</feature>
<feature type="region of interest" description="Disordered" evidence="17">
    <location>
        <begin position="1"/>
        <end position="44"/>
    </location>
</feature>
<feature type="region of interest" description="Disordered" evidence="17">
    <location>
        <begin position="524"/>
        <end position="543"/>
    </location>
</feature>
<name>A0A8B9QNT2_APTOW</name>
<feature type="domain" description="C2H2-type" evidence="18">
    <location>
        <begin position="170"/>
        <end position="197"/>
    </location>
</feature>
<dbReference type="Gene3D" id="3.30.160.60">
    <property type="entry name" value="Classic Zinc Finger"/>
    <property type="match status" value="1"/>
</dbReference>
<evidence type="ECO:0000256" key="9">
    <source>
        <dbReference type="ARBA" id="ARBA00022853"/>
    </source>
</evidence>
<comment type="function">
    <text evidence="14">Through its association with the EHMT1-EHMT2/G9A and PRC2/EED-EZH2 histone methyltransferase complexes may function in gene silencing, regulating repressive post-translational methylation of histone tails at promoters of target genes.</text>
</comment>
<keyword evidence="3" id="KW-1017">Isopeptide bond</keyword>
<dbReference type="PROSITE" id="PS00028">
    <property type="entry name" value="ZINC_FINGER_C2H2_1"/>
    <property type="match status" value="1"/>
</dbReference>
<evidence type="ECO:0000256" key="6">
    <source>
        <dbReference type="ARBA" id="ARBA00022771"/>
    </source>
</evidence>
<evidence type="ECO:0000256" key="8">
    <source>
        <dbReference type="ARBA" id="ARBA00022843"/>
    </source>
</evidence>
<evidence type="ECO:0000256" key="12">
    <source>
        <dbReference type="ARBA" id="ARBA00023163"/>
    </source>
</evidence>
<dbReference type="SMART" id="SM00355">
    <property type="entry name" value="ZnF_C2H2"/>
    <property type="match status" value="4"/>
</dbReference>
<keyword evidence="4" id="KW-0479">Metal-binding</keyword>
<comment type="similarity">
    <text evidence="2">Belongs to the krueppel C2H2-type zinc-finger protein family.</text>
</comment>
<keyword evidence="7" id="KW-0862">Zinc</keyword>
<proteinExistence type="inferred from homology"/>
<feature type="region of interest" description="Disordered" evidence="17">
    <location>
        <begin position="839"/>
        <end position="923"/>
    </location>
</feature>
<feature type="compositionally biased region" description="Basic and acidic residues" evidence="17">
    <location>
        <begin position="32"/>
        <end position="44"/>
    </location>
</feature>
<evidence type="ECO:0000313" key="20">
    <source>
        <dbReference type="Proteomes" id="UP000694424"/>
    </source>
</evidence>